<evidence type="ECO:0000256" key="2">
    <source>
        <dbReference type="ARBA" id="ARBA00022729"/>
    </source>
</evidence>
<feature type="region of interest" description="Disordered" evidence="4">
    <location>
        <begin position="45"/>
        <end position="78"/>
    </location>
</feature>
<keyword evidence="2" id="KW-0732">Signal</keyword>
<accession>A0A9X1UQJ3</accession>
<evidence type="ECO:0000313" key="6">
    <source>
        <dbReference type="Proteomes" id="UP001139238"/>
    </source>
</evidence>
<dbReference type="PANTHER" id="PTHR30006:SF15">
    <property type="entry name" value="IRON-UTILIZATION PERIPLASMIC PROTEIN"/>
    <property type="match status" value="1"/>
</dbReference>
<dbReference type="Gene3D" id="3.40.190.10">
    <property type="entry name" value="Periplasmic binding protein-like II"/>
    <property type="match status" value="2"/>
</dbReference>
<dbReference type="PANTHER" id="PTHR30006">
    <property type="entry name" value="THIAMINE-BINDING PERIPLASMIC PROTEIN-RELATED"/>
    <property type="match status" value="1"/>
</dbReference>
<comment type="caution">
    <text evidence="5">The sequence shown here is derived from an EMBL/GenBank/DDBJ whole genome shotgun (WGS) entry which is preliminary data.</text>
</comment>
<dbReference type="AlphaFoldDB" id="A0A9X1UQJ3"/>
<dbReference type="Proteomes" id="UP001139238">
    <property type="component" value="Unassembled WGS sequence"/>
</dbReference>
<evidence type="ECO:0000313" key="5">
    <source>
        <dbReference type="EMBL" id="MCG8147178.1"/>
    </source>
</evidence>
<dbReference type="GO" id="GO:0030288">
    <property type="term" value="C:outer membrane-bounded periplasmic space"/>
    <property type="evidence" value="ECO:0007669"/>
    <property type="project" value="TreeGrafter"/>
</dbReference>
<keyword evidence="3" id="KW-0479">Metal-binding</keyword>
<keyword evidence="3" id="KW-0408">Iron</keyword>
<dbReference type="PIRSF" id="PIRSF002825">
    <property type="entry name" value="CfbpA"/>
    <property type="match status" value="1"/>
</dbReference>
<dbReference type="Pfam" id="PF13416">
    <property type="entry name" value="SBP_bac_8"/>
    <property type="match status" value="1"/>
</dbReference>
<dbReference type="EMBL" id="JACSYB010000001">
    <property type="protein sequence ID" value="MCG8147178.1"/>
    <property type="molecule type" value="Genomic_DNA"/>
</dbReference>
<dbReference type="SUPFAM" id="SSF53850">
    <property type="entry name" value="Periplasmic binding protein-like II"/>
    <property type="match status" value="1"/>
</dbReference>
<protein>
    <submittedName>
        <fullName evidence="5">Extracellular solute-binding protein</fullName>
    </submittedName>
</protein>
<feature type="compositionally biased region" description="Low complexity" evidence="4">
    <location>
        <begin position="55"/>
        <end position="78"/>
    </location>
</feature>
<dbReference type="InterPro" id="IPR006059">
    <property type="entry name" value="SBP"/>
</dbReference>
<evidence type="ECO:0000256" key="4">
    <source>
        <dbReference type="SAM" id="MobiDB-lite"/>
    </source>
</evidence>
<comment type="similarity">
    <text evidence="1">Belongs to the bacterial solute-binding protein 1 family.</text>
</comment>
<reference evidence="5" key="1">
    <citation type="submission" date="2021-08" db="EMBL/GenBank/DDBJ databases">
        <title>Complete genome sequence of Moraxella sp strain PS-22.</title>
        <authorList>
            <person name="Das S.K."/>
        </authorList>
    </citation>
    <scope>NUCLEOTIDE SEQUENCE</scope>
    <source>
        <strain evidence="5">PS-22</strain>
    </source>
</reference>
<keyword evidence="6" id="KW-1185">Reference proteome</keyword>
<proteinExistence type="inferred from homology"/>
<dbReference type="InterPro" id="IPR026045">
    <property type="entry name" value="Ferric-bd"/>
</dbReference>
<evidence type="ECO:0000256" key="3">
    <source>
        <dbReference type="PIRSR" id="PIRSR002825-1"/>
    </source>
</evidence>
<name>A0A9X1UQJ3_9GAMM</name>
<dbReference type="GO" id="GO:0046872">
    <property type="term" value="F:metal ion binding"/>
    <property type="evidence" value="ECO:0007669"/>
    <property type="project" value="UniProtKB-KW"/>
</dbReference>
<dbReference type="RefSeq" id="WP_239741676.1">
    <property type="nucleotide sequence ID" value="NZ_JACSYB010000001.1"/>
</dbReference>
<gene>
    <name evidence="5" type="ORF">H9W84_03435</name>
</gene>
<sequence length="400" mass="42734">MLKASDVMGCMMGHKVRTNVNAQSSAISALLIALVSISGATLTACSPSSTPPSPTSQAASTTASSANGNNASNTNATPNASIASTTAAVPNQLTIYTSIDKAALEPLLTSYARQVNVPIHIVQDEPMSILARLKAEGANSPADVILTEDAGIFSTAVEEGLLQPFNAEKAVAHVPERYRDPDGNWIALSSYARTAVYDSRVLHSNDISSYADLAKVKWSQKLCLSQGKYIPNQSLVVNLINNLGDKRTQEVMQGWLANLSVPLLLDDSEVLKAIESGKCQIGLVNSNHYGRYLQAHPDTPIKIKWINKGYGGVSTNITGVAIPHAAKHTELALGLIEWLAAKDQQSLYASLSNTFPIDPNAEASVLLKSWGDIEVSPIPVRFYGERQALAVDSMQQAGYY</sequence>
<evidence type="ECO:0000256" key="1">
    <source>
        <dbReference type="ARBA" id="ARBA00008520"/>
    </source>
</evidence>
<organism evidence="5 6">
    <name type="scientific">Moraxella tetraodonis</name>
    <dbReference type="NCBI Taxonomy" id="2767221"/>
    <lineage>
        <taxon>Bacteria</taxon>
        <taxon>Pseudomonadati</taxon>
        <taxon>Pseudomonadota</taxon>
        <taxon>Gammaproteobacteria</taxon>
        <taxon>Moraxellales</taxon>
        <taxon>Moraxellaceae</taxon>
        <taxon>Moraxella</taxon>
    </lineage>
</organism>
<feature type="binding site" evidence="3">
    <location>
        <position position="148"/>
    </location>
    <ligand>
        <name>Fe cation</name>
        <dbReference type="ChEBI" id="CHEBI:24875"/>
    </ligand>
</feature>